<dbReference type="RefSeq" id="WP_378591379.1">
    <property type="nucleotide sequence ID" value="NZ_JBHSKD010000018.1"/>
</dbReference>
<feature type="transmembrane region" description="Helical" evidence="7">
    <location>
        <begin position="324"/>
        <end position="342"/>
    </location>
</feature>
<dbReference type="InterPro" id="IPR050539">
    <property type="entry name" value="ThrE_Dicarb/AminoAcid_Exp"/>
</dbReference>
<evidence type="ECO:0000259" key="8">
    <source>
        <dbReference type="Pfam" id="PF06738"/>
    </source>
</evidence>
<keyword evidence="5 7" id="KW-0472">Membrane</keyword>
<feature type="transmembrane region" description="Helical" evidence="7">
    <location>
        <begin position="298"/>
        <end position="318"/>
    </location>
</feature>
<feature type="transmembrane region" description="Helical" evidence="7">
    <location>
        <begin position="128"/>
        <end position="154"/>
    </location>
</feature>
<dbReference type="Pfam" id="PF06738">
    <property type="entry name" value="ThrE"/>
    <property type="match status" value="1"/>
</dbReference>
<accession>A0ABW0BKZ7</accession>
<keyword evidence="11" id="KW-1185">Reference proteome</keyword>
<keyword evidence="2" id="KW-1003">Cell membrane</keyword>
<comment type="similarity">
    <text evidence="6">Belongs to the ThrE exporter (TC 2.A.79) family.</text>
</comment>
<evidence type="ECO:0000256" key="1">
    <source>
        <dbReference type="ARBA" id="ARBA00004651"/>
    </source>
</evidence>
<sequence length="439" mass="45816">MQDGRELNLTLDFCLRVGELLLSSGAGAADVTATMRSLAWHLGVRHADIDVTFTSLSMSYQPNPEDPLVLQVRTVKQRDIDYEDLTLVDHLVRDVLHDEADLHEARARLAQIVSSGHTLPRWAVTLGWGMMAGGFAVQLGGSATVVAGAFLAAVCIDRLQLVMARRRLPIFYRQVAGGAVATLIAVAAALTPLDVDTSQVVTANIVMLLAGVGFMGGLQDALSGFYLTAGARLTEALLATAGIIAGVTGGLTVADVAGVEIGRVEPGAVSLESIPVAVAGGAVCAAAFAFASYAPRRIIAPIALVAGVALAVAETLTVQGFDRAWSVAMAALFVGLVSYTVAGRMRVPPLVVVVSAVVPMLPGLSIYRGLTLIGEGKRHTAEGLLAMATAASVAIALAAGVILGEYIAQPLKREARRLPQRLAGPRLVGPLRESRRRGR</sequence>
<evidence type="ECO:0000256" key="4">
    <source>
        <dbReference type="ARBA" id="ARBA00022989"/>
    </source>
</evidence>
<keyword evidence="4 7" id="KW-1133">Transmembrane helix</keyword>
<organism evidence="10 11">
    <name type="scientific">Nocardioides taihuensis</name>
    <dbReference type="NCBI Taxonomy" id="1835606"/>
    <lineage>
        <taxon>Bacteria</taxon>
        <taxon>Bacillati</taxon>
        <taxon>Actinomycetota</taxon>
        <taxon>Actinomycetes</taxon>
        <taxon>Propionibacteriales</taxon>
        <taxon>Nocardioidaceae</taxon>
        <taxon>Nocardioides</taxon>
    </lineage>
</organism>
<reference evidence="11" key="1">
    <citation type="journal article" date="2019" name="Int. J. Syst. Evol. Microbiol.">
        <title>The Global Catalogue of Microorganisms (GCM) 10K type strain sequencing project: providing services to taxonomists for standard genome sequencing and annotation.</title>
        <authorList>
            <consortium name="The Broad Institute Genomics Platform"/>
            <consortium name="The Broad Institute Genome Sequencing Center for Infectious Disease"/>
            <person name="Wu L."/>
            <person name="Ma J."/>
        </authorList>
    </citation>
    <scope>NUCLEOTIDE SEQUENCE [LARGE SCALE GENOMIC DNA]</scope>
    <source>
        <strain evidence="11">DFY41</strain>
    </source>
</reference>
<proteinExistence type="inferred from homology"/>
<evidence type="ECO:0000256" key="5">
    <source>
        <dbReference type="ARBA" id="ARBA00023136"/>
    </source>
</evidence>
<feature type="transmembrane region" description="Helical" evidence="7">
    <location>
        <begin position="274"/>
        <end position="291"/>
    </location>
</feature>
<feature type="transmembrane region" description="Helical" evidence="7">
    <location>
        <begin position="236"/>
        <end position="254"/>
    </location>
</feature>
<dbReference type="EMBL" id="JBHSKD010000018">
    <property type="protein sequence ID" value="MFC5177925.1"/>
    <property type="molecule type" value="Genomic_DNA"/>
</dbReference>
<feature type="domain" description="Threonine/serine exporter-like N-terminal" evidence="8">
    <location>
        <begin position="12"/>
        <end position="253"/>
    </location>
</feature>
<feature type="transmembrane region" description="Helical" evidence="7">
    <location>
        <begin position="205"/>
        <end position="229"/>
    </location>
</feature>
<dbReference type="InterPro" id="IPR024528">
    <property type="entry name" value="ThrE_2"/>
</dbReference>
<gene>
    <name evidence="10" type="ORF">ACFPGP_14675</name>
</gene>
<evidence type="ECO:0000313" key="10">
    <source>
        <dbReference type="EMBL" id="MFC5177925.1"/>
    </source>
</evidence>
<comment type="caution">
    <text evidence="10">The sequence shown here is derived from an EMBL/GenBank/DDBJ whole genome shotgun (WGS) entry which is preliminary data.</text>
</comment>
<name>A0ABW0BKZ7_9ACTN</name>
<evidence type="ECO:0000256" key="2">
    <source>
        <dbReference type="ARBA" id="ARBA00022475"/>
    </source>
</evidence>
<dbReference type="InterPro" id="IPR010619">
    <property type="entry name" value="ThrE-like_N"/>
</dbReference>
<keyword evidence="3 7" id="KW-0812">Transmembrane</keyword>
<feature type="transmembrane region" description="Helical" evidence="7">
    <location>
        <begin position="175"/>
        <end position="193"/>
    </location>
</feature>
<evidence type="ECO:0000259" key="9">
    <source>
        <dbReference type="Pfam" id="PF12821"/>
    </source>
</evidence>
<evidence type="ECO:0000256" key="7">
    <source>
        <dbReference type="SAM" id="Phobius"/>
    </source>
</evidence>
<feature type="transmembrane region" description="Helical" evidence="7">
    <location>
        <begin position="387"/>
        <end position="408"/>
    </location>
</feature>
<feature type="transmembrane region" description="Helical" evidence="7">
    <location>
        <begin position="349"/>
        <end position="367"/>
    </location>
</feature>
<evidence type="ECO:0000313" key="11">
    <source>
        <dbReference type="Proteomes" id="UP001596087"/>
    </source>
</evidence>
<protein>
    <submittedName>
        <fullName evidence="10">Threonine/serine exporter ThrE family protein</fullName>
    </submittedName>
</protein>
<dbReference type="Proteomes" id="UP001596087">
    <property type="component" value="Unassembled WGS sequence"/>
</dbReference>
<dbReference type="PANTHER" id="PTHR34390">
    <property type="entry name" value="UPF0442 PROTEIN YJJB-RELATED"/>
    <property type="match status" value="1"/>
</dbReference>
<dbReference type="Pfam" id="PF12821">
    <property type="entry name" value="ThrE_2"/>
    <property type="match status" value="1"/>
</dbReference>
<feature type="domain" description="Threonine/Serine exporter ThrE" evidence="9">
    <location>
        <begin position="282"/>
        <end position="405"/>
    </location>
</feature>
<comment type="subcellular location">
    <subcellularLocation>
        <location evidence="1">Cell membrane</location>
        <topology evidence="1">Multi-pass membrane protein</topology>
    </subcellularLocation>
</comment>
<evidence type="ECO:0000256" key="3">
    <source>
        <dbReference type="ARBA" id="ARBA00022692"/>
    </source>
</evidence>
<evidence type="ECO:0000256" key="6">
    <source>
        <dbReference type="ARBA" id="ARBA00034125"/>
    </source>
</evidence>
<dbReference type="PANTHER" id="PTHR34390:SF2">
    <property type="entry name" value="SUCCINATE TRANSPORTER SUBUNIT YJJP-RELATED"/>
    <property type="match status" value="1"/>
</dbReference>